<protein>
    <recommendedName>
        <fullName evidence="3">glutathione transferase</fullName>
        <ecNumber evidence="3">2.5.1.18</ecNumber>
    </recommendedName>
</protein>
<gene>
    <name evidence="8" type="ORF">E2I00_000445</name>
</gene>
<evidence type="ECO:0000259" key="7">
    <source>
        <dbReference type="PROSITE" id="PS50404"/>
    </source>
</evidence>
<dbReference type="AlphaFoldDB" id="A0A6A1Q8H1"/>
<dbReference type="GO" id="GO:0006629">
    <property type="term" value="P:lipid metabolic process"/>
    <property type="evidence" value="ECO:0007669"/>
    <property type="project" value="UniProtKB-KW"/>
</dbReference>
<dbReference type="InterPro" id="IPR036282">
    <property type="entry name" value="Glutathione-S-Trfase_C_sf"/>
</dbReference>
<accession>A0A6A1Q8H1</accession>
<evidence type="ECO:0000313" key="9">
    <source>
        <dbReference type="Proteomes" id="UP000437017"/>
    </source>
</evidence>
<comment type="subunit">
    <text evidence="2">Homodimer.</text>
</comment>
<dbReference type="Gene3D" id="1.20.1050.130">
    <property type="match status" value="1"/>
</dbReference>
<evidence type="ECO:0000256" key="2">
    <source>
        <dbReference type="ARBA" id="ARBA00011738"/>
    </source>
</evidence>
<dbReference type="InterPro" id="IPR004045">
    <property type="entry name" value="Glutathione_S-Trfase_N"/>
</dbReference>
<reference evidence="8 9" key="1">
    <citation type="journal article" date="2019" name="PLoS ONE">
        <title>Genomic analyses reveal an absence of contemporary introgressive admixture between fin whales and blue whales, despite known hybrids.</title>
        <authorList>
            <person name="Westbury M.V."/>
            <person name="Petersen B."/>
            <person name="Lorenzen E.D."/>
        </authorList>
    </citation>
    <scope>NUCLEOTIDE SEQUENCE [LARGE SCALE GENOMIC DNA]</scope>
    <source>
        <strain evidence="8">FinWhale-01</strain>
    </source>
</reference>
<evidence type="ECO:0000313" key="8">
    <source>
        <dbReference type="EMBL" id="KAB0403433.1"/>
    </source>
</evidence>
<dbReference type="SUPFAM" id="SSF52833">
    <property type="entry name" value="Thioredoxin-like"/>
    <property type="match status" value="1"/>
</dbReference>
<dbReference type="InterPro" id="IPR036249">
    <property type="entry name" value="Thioredoxin-like_sf"/>
</dbReference>
<evidence type="ECO:0000256" key="6">
    <source>
        <dbReference type="ARBA" id="ARBA00023098"/>
    </source>
</evidence>
<name>A0A6A1Q8H1_BALPH</name>
<keyword evidence="6" id="KW-0443">Lipid metabolism</keyword>
<dbReference type="Pfam" id="PF02798">
    <property type="entry name" value="GST_N"/>
    <property type="match status" value="1"/>
</dbReference>
<feature type="domain" description="GST N-terminal" evidence="7">
    <location>
        <begin position="7"/>
        <end position="94"/>
    </location>
</feature>
<dbReference type="GO" id="GO:0006749">
    <property type="term" value="P:glutathione metabolic process"/>
    <property type="evidence" value="ECO:0007669"/>
    <property type="project" value="TreeGrafter"/>
</dbReference>
<dbReference type="Proteomes" id="UP000437017">
    <property type="component" value="Unassembled WGS sequence"/>
</dbReference>
<proteinExistence type="predicted"/>
<feature type="non-terminal residue" evidence="8">
    <location>
        <position position="1"/>
    </location>
</feature>
<dbReference type="PRINTS" id="PR01267">
    <property type="entry name" value="GSTRNSFRASEM"/>
</dbReference>
<organism evidence="8 9">
    <name type="scientific">Balaenoptera physalus</name>
    <name type="common">Fin whale</name>
    <name type="synonym">Balaena physalus</name>
    <dbReference type="NCBI Taxonomy" id="9770"/>
    <lineage>
        <taxon>Eukaryota</taxon>
        <taxon>Metazoa</taxon>
        <taxon>Chordata</taxon>
        <taxon>Craniata</taxon>
        <taxon>Vertebrata</taxon>
        <taxon>Euteleostomi</taxon>
        <taxon>Mammalia</taxon>
        <taxon>Eutheria</taxon>
        <taxon>Laurasiatheria</taxon>
        <taxon>Artiodactyla</taxon>
        <taxon>Whippomorpha</taxon>
        <taxon>Cetacea</taxon>
        <taxon>Mysticeti</taxon>
        <taxon>Balaenopteridae</taxon>
        <taxon>Balaenoptera</taxon>
    </lineage>
</organism>
<keyword evidence="4" id="KW-0963">Cytoplasm</keyword>
<dbReference type="PANTHER" id="PTHR11571:SF137">
    <property type="entry name" value="GLUTATHIONE S-TRANSFERASE MU 4"/>
    <property type="match status" value="1"/>
</dbReference>
<evidence type="ECO:0000256" key="5">
    <source>
        <dbReference type="ARBA" id="ARBA00022679"/>
    </source>
</evidence>
<dbReference type="SUPFAM" id="SSF47616">
    <property type="entry name" value="GST C-terminal domain-like"/>
    <property type="match status" value="1"/>
</dbReference>
<dbReference type="GO" id="GO:0004364">
    <property type="term" value="F:glutathione transferase activity"/>
    <property type="evidence" value="ECO:0007669"/>
    <property type="project" value="UniProtKB-EC"/>
</dbReference>
<sequence>STETSTTPMIPGSWDIRGLVHAARLLPEYTGPNHEEKKYTMGDAPDCDRSQRLREKSKLGLDFPNLPYSIDAAPALTQSNAVLRKHNLRRDRAREDSRGRIGEPGCGCPLNLKPAYLKETPEKMRLFSGFLGKRPWFAGNKLTYPECLDEFPNLKDFISPFEGLEKTSAYMKSTHLLPGPLFLKIAMWGNK</sequence>
<dbReference type="OrthoDB" id="4951845at2759"/>
<dbReference type="EMBL" id="SGJD01000807">
    <property type="protein sequence ID" value="KAB0403433.1"/>
    <property type="molecule type" value="Genomic_DNA"/>
</dbReference>
<evidence type="ECO:0000256" key="3">
    <source>
        <dbReference type="ARBA" id="ARBA00012452"/>
    </source>
</evidence>
<keyword evidence="9" id="KW-1185">Reference proteome</keyword>
<dbReference type="PANTHER" id="PTHR11571">
    <property type="entry name" value="GLUTATHIONE S-TRANSFERASE"/>
    <property type="match status" value="1"/>
</dbReference>
<dbReference type="GO" id="GO:0005737">
    <property type="term" value="C:cytoplasm"/>
    <property type="evidence" value="ECO:0007669"/>
    <property type="project" value="UniProtKB-SubCell"/>
</dbReference>
<dbReference type="InterPro" id="IPR003081">
    <property type="entry name" value="GST_mu"/>
</dbReference>
<dbReference type="EC" id="2.5.1.18" evidence="3"/>
<comment type="caution">
    <text evidence="8">The sequence shown here is derived from an EMBL/GenBank/DDBJ whole genome shotgun (WGS) entry which is preliminary data.</text>
</comment>
<dbReference type="Gene3D" id="3.40.30.10">
    <property type="entry name" value="Glutaredoxin"/>
    <property type="match status" value="1"/>
</dbReference>
<keyword evidence="5" id="KW-0808">Transferase</keyword>
<evidence type="ECO:0000256" key="1">
    <source>
        <dbReference type="ARBA" id="ARBA00004496"/>
    </source>
</evidence>
<comment type="subcellular location">
    <subcellularLocation>
        <location evidence="1">Cytoplasm</location>
    </subcellularLocation>
</comment>
<evidence type="ECO:0000256" key="4">
    <source>
        <dbReference type="ARBA" id="ARBA00022490"/>
    </source>
</evidence>
<dbReference type="PROSITE" id="PS50404">
    <property type="entry name" value="GST_NTER"/>
    <property type="match status" value="1"/>
</dbReference>
<dbReference type="InterPro" id="IPR050213">
    <property type="entry name" value="GST_superfamily"/>
</dbReference>